<feature type="transmembrane region" description="Helical" evidence="7">
    <location>
        <begin position="130"/>
        <end position="155"/>
    </location>
</feature>
<proteinExistence type="predicted"/>
<keyword evidence="5 7" id="KW-0472">Membrane</keyword>
<dbReference type="Gene3D" id="1.20.1740.10">
    <property type="entry name" value="Amino acid/polyamine transporter I"/>
    <property type="match status" value="1"/>
</dbReference>
<dbReference type="PROSITE" id="PS00218">
    <property type="entry name" value="AMINO_ACID_PERMEASE_1"/>
    <property type="match status" value="1"/>
</dbReference>
<dbReference type="GO" id="GO:0006865">
    <property type="term" value="P:amino acid transport"/>
    <property type="evidence" value="ECO:0007669"/>
    <property type="project" value="InterPro"/>
</dbReference>
<dbReference type="PANTHER" id="PTHR45649:SF27">
    <property type="entry name" value="CHOLINE TRANSPORTER (EUROFUNG)"/>
    <property type="match status" value="1"/>
</dbReference>
<evidence type="ECO:0000256" key="7">
    <source>
        <dbReference type="SAM" id="Phobius"/>
    </source>
</evidence>
<dbReference type="Proteomes" id="UP000235786">
    <property type="component" value="Unassembled WGS sequence"/>
</dbReference>
<keyword evidence="3 7" id="KW-0812">Transmembrane</keyword>
<dbReference type="STRING" id="1149755.A0A2J6QUM6"/>
<dbReference type="AlphaFoldDB" id="A0A2J6QUM6"/>
<feature type="transmembrane region" description="Helical" evidence="7">
    <location>
        <begin position="477"/>
        <end position="498"/>
    </location>
</feature>
<keyword evidence="9" id="KW-1185">Reference proteome</keyword>
<keyword evidence="2" id="KW-0813">Transport</keyword>
<gene>
    <name evidence="8" type="ORF">L207DRAFT_503472</name>
</gene>
<protein>
    <submittedName>
        <fullName evidence="8">Amino acid transporter</fullName>
    </submittedName>
</protein>
<evidence type="ECO:0000256" key="2">
    <source>
        <dbReference type="ARBA" id="ARBA00022448"/>
    </source>
</evidence>
<comment type="subcellular location">
    <subcellularLocation>
        <location evidence="1">Membrane</location>
        <topology evidence="1">Multi-pass membrane protein</topology>
    </subcellularLocation>
</comment>
<name>A0A2J6QUM6_HYAVF</name>
<accession>A0A2J6QUM6</accession>
<reference evidence="8 9" key="1">
    <citation type="submission" date="2016-04" db="EMBL/GenBank/DDBJ databases">
        <title>A degradative enzymes factory behind the ericoid mycorrhizal symbiosis.</title>
        <authorList>
            <consortium name="DOE Joint Genome Institute"/>
            <person name="Martino E."/>
            <person name="Morin E."/>
            <person name="Grelet G."/>
            <person name="Kuo A."/>
            <person name="Kohler A."/>
            <person name="Daghino S."/>
            <person name="Barry K."/>
            <person name="Choi C."/>
            <person name="Cichocki N."/>
            <person name="Clum A."/>
            <person name="Copeland A."/>
            <person name="Hainaut M."/>
            <person name="Haridas S."/>
            <person name="Labutti K."/>
            <person name="Lindquist E."/>
            <person name="Lipzen A."/>
            <person name="Khouja H.-R."/>
            <person name="Murat C."/>
            <person name="Ohm R."/>
            <person name="Olson A."/>
            <person name="Spatafora J."/>
            <person name="Veneault-Fourrey C."/>
            <person name="Henrissat B."/>
            <person name="Grigoriev I."/>
            <person name="Martin F."/>
            <person name="Perotto S."/>
        </authorList>
    </citation>
    <scope>NUCLEOTIDE SEQUENCE [LARGE SCALE GENOMIC DNA]</scope>
    <source>
        <strain evidence="8 9">F</strain>
    </source>
</reference>
<evidence type="ECO:0000313" key="9">
    <source>
        <dbReference type="Proteomes" id="UP000235786"/>
    </source>
</evidence>
<dbReference type="PIRSF" id="PIRSF006060">
    <property type="entry name" value="AA_transporter"/>
    <property type="match status" value="1"/>
</dbReference>
<dbReference type="PANTHER" id="PTHR45649">
    <property type="entry name" value="AMINO-ACID PERMEASE BAT1"/>
    <property type="match status" value="1"/>
</dbReference>
<dbReference type="Pfam" id="PF13520">
    <property type="entry name" value="AA_permease_2"/>
    <property type="match status" value="1"/>
</dbReference>
<evidence type="ECO:0000256" key="3">
    <source>
        <dbReference type="ARBA" id="ARBA00022692"/>
    </source>
</evidence>
<evidence type="ECO:0000313" key="8">
    <source>
        <dbReference type="EMBL" id="PMD29967.1"/>
    </source>
</evidence>
<feature type="transmembrane region" description="Helical" evidence="7">
    <location>
        <begin position="381"/>
        <end position="401"/>
    </location>
</feature>
<organism evidence="8 9">
    <name type="scientific">Hyaloscypha variabilis (strain UAMH 11265 / GT02V1 / F)</name>
    <name type="common">Meliniomyces variabilis</name>
    <dbReference type="NCBI Taxonomy" id="1149755"/>
    <lineage>
        <taxon>Eukaryota</taxon>
        <taxon>Fungi</taxon>
        <taxon>Dikarya</taxon>
        <taxon>Ascomycota</taxon>
        <taxon>Pezizomycotina</taxon>
        <taxon>Leotiomycetes</taxon>
        <taxon>Helotiales</taxon>
        <taxon>Hyaloscyphaceae</taxon>
        <taxon>Hyaloscypha</taxon>
        <taxon>Hyaloscypha variabilis</taxon>
    </lineage>
</organism>
<evidence type="ECO:0000256" key="6">
    <source>
        <dbReference type="SAM" id="MobiDB-lite"/>
    </source>
</evidence>
<feature type="transmembrane region" description="Helical" evidence="7">
    <location>
        <begin position="278"/>
        <end position="300"/>
    </location>
</feature>
<feature type="transmembrane region" description="Helical" evidence="7">
    <location>
        <begin position="74"/>
        <end position="94"/>
    </location>
</feature>
<feature type="region of interest" description="Disordered" evidence="6">
    <location>
        <begin position="1"/>
        <end position="28"/>
    </location>
</feature>
<feature type="transmembrane region" description="Helical" evidence="7">
    <location>
        <begin position="407"/>
        <end position="428"/>
    </location>
</feature>
<evidence type="ECO:0000256" key="4">
    <source>
        <dbReference type="ARBA" id="ARBA00022989"/>
    </source>
</evidence>
<dbReference type="GO" id="GO:0022857">
    <property type="term" value="F:transmembrane transporter activity"/>
    <property type="evidence" value="ECO:0007669"/>
    <property type="project" value="InterPro"/>
</dbReference>
<evidence type="ECO:0000256" key="1">
    <source>
        <dbReference type="ARBA" id="ARBA00004141"/>
    </source>
</evidence>
<dbReference type="GO" id="GO:0016020">
    <property type="term" value="C:membrane"/>
    <property type="evidence" value="ECO:0007669"/>
    <property type="project" value="UniProtKB-SubCell"/>
</dbReference>
<evidence type="ECO:0000256" key="5">
    <source>
        <dbReference type="ARBA" id="ARBA00023136"/>
    </source>
</evidence>
<keyword evidence="4 7" id="KW-1133">Transmembrane helix</keyword>
<feature type="transmembrane region" description="Helical" evidence="7">
    <location>
        <begin position="42"/>
        <end position="68"/>
    </location>
</feature>
<dbReference type="EMBL" id="KZ613970">
    <property type="protein sequence ID" value="PMD29967.1"/>
    <property type="molecule type" value="Genomic_DNA"/>
</dbReference>
<dbReference type="OrthoDB" id="3900342at2759"/>
<dbReference type="InterPro" id="IPR004840">
    <property type="entry name" value="Amino_acid_permease_CS"/>
</dbReference>
<feature type="transmembrane region" description="Helical" evidence="7">
    <location>
        <begin position="167"/>
        <end position="188"/>
    </location>
</feature>
<dbReference type="InterPro" id="IPR002293">
    <property type="entry name" value="AA/rel_permease1"/>
</dbReference>
<feature type="transmembrane region" description="Helical" evidence="7">
    <location>
        <begin position="194"/>
        <end position="213"/>
    </location>
</feature>
<feature type="transmembrane region" description="Helical" evidence="7">
    <location>
        <begin position="448"/>
        <end position="471"/>
    </location>
</feature>
<feature type="transmembrane region" description="Helical" evidence="7">
    <location>
        <begin position="330"/>
        <end position="351"/>
    </location>
</feature>
<sequence>MEKVPEQEQAAEPRVLESKGPDSDGLINASGHRQELDRNFHFIHIAGLGITSGNTWIALGGSITVAIYNGGPPGVIYELIAASVFYWLIAASIAELASAMPSSGGVYHWASVTAGPYGRVSGWFAGWWNFLAWILGLTGTAQIVAAQCVSMYALFHDGFVIQRWQVFVTYLICIWAGCLVTLFANRALPTIESIGGFLVVAGFFVTVLVCAIMPHFKGGYASTEFVWREWQNQTGYTSNGFTFCLGMLNGAFAVGTPDVITHLAEEIPHPSKNIPKGILAQFIVGFFTAFFYLIAIFYSINNLTAVQDNTYLFPLTEIYQQSTGSAGGSLGLLIVAFLPSVVSVFGCYLTASRVFWTLARDNATPFSGFFGRINQKQRNPFNSIVLCGVICTLLGCIYVGSQTAFNAFIGSFVVLSSLSYLAAILPHLLSRRSNVAPGWFWMKGATGFIVNGVSCLYIMAFVVIFCFPFSLPFDAATMNYTCLITGGLSVCVAIFWFWRKADYVGPHFVPLESAILAKDAI</sequence>